<dbReference type="Proteomes" id="UP001347796">
    <property type="component" value="Unassembled WGS sequence"/>
</dbReference>
<feature type="compositionally biased region" description="Polar residues" evidence="1">
    <location>
        <begin position="205"/>
        <end position="232"/>
    </location>
</feature>
<feature type="region of interest" description="Disordered" evidence="1">
    <location>
        <begin position="17"/>
        <end position="38"/>
    </location>
</feature>
<feature type="region of interest" description="Disordered" evidence="1">
    <location>
        <begin position="155"/>
        <end position="232"/>
    </location>
</feature>
<evidence type="ECO:0000256" key="1">
    <source>
        <dbReference type="SAM" id="MobiDB-lite"/>
    </source>
</evidence>
<keyword evidence="3" id="KW-1185">Reference proteome</keyword>
<accession>A0AAN8PAP8</accession>
<reference evidence="2 3" key="1">
    <citation type="submission" date="2024-01" db="EMBL/GenBank/DDBJ databases">
        <title>The genome of the rayed Mediterranean limpet Patella caerulea (Linnaeus, 1758).</title>
        <authorList>
            <person name="Anh-Thu Weber A."/>
            <person name="Halstead-Nussloch G."/>
        </authorList>
    </citation>
    <scope>NUCLEOTIDE SEQUENCE [LARGE SCALE GENOMIC DNA]</scope>
    <source>
        <strain evidence="2">AATW-2023a</strain>
        <tissue evidence="2">Whole specimen</tissue>
    </source>
</reference>
<proteinExistence type="predicted"/>
<dbReference type="AlphaFoldDB" id="A0AAN8PAP8"/>
<feature type="compositionally biased region" description="Basic and acidic residues" evidence="1">
    <location>
        <begin position="187"/>
        <end position="204"/>
    </location>
</feature>
<comment type="caution">
    <text evidence="2">The sequence shown here is derived from an EMBL/GenBank/DDBJ whole genome shotgun (WGS) entry which is preliminary data.</text>
</comment>
<evidence type="ECO:0000313" key="3">
    <source>
        <dbReference type="Proteomes" id="UP001347796"/>
    </source>
</evidence>
<dbReference type="EMBL" id="JAZGQO010000014">
    <property type="protein sequence ID" value="KAK6171463.1"/>
    <property type="molecule type" value="Genomic_DNA"/>
</dbReference>
<organism evidence="2 3">
    <name type="scientific">Patella caerulea</name>
    <name type="common">Rayed Mediterranean limpet</name>
    <dbReference type="NCBI Taxonomy" id="87958"/>
    <lineage>
        <taxon>Eukaryota</taxon>
        <taxon>Metazoa</taxon>
        <taxon>Spiralia</taxon>
        <taxon>Lophotrochozoa</taxon>
        <taxon>Mollusca</taxon>
        <taxon>Gastropoda</taxon>
        <taxon>Patellogastropoda</taxon>
        <taxon>Patelloidea</taxon>
        <taxon>Patellidae</taxon>
        <taxon>Patella</taxon>
    </lineage>
</organism>
<name>A0AAN8PAP8_PATCE</name>
<gene>
    <name evidence="2" type="ORF">SNE40_019649</name>
</gene>
<protein>
    <submittedName>
        <fullName evidence="2">Uncharacterized protein</fullName>
    </submittedName>
</protein>
<sequence>MLRIFSFASIRKKKREKKQSNVPLEHINPGFTDDESDYGNHTIHNNKNTISDENGHYAVVPGVYDSPIAKVQPLPRDDFAEDNQANHDDLVTDHYTLVDIVTPKPTKQQNVTIGEMGKNKSISSIMNPTHKSKRQPILPVDVKDLYAVVNKPVREASHESEQSQEGIHLYAVPNKPKKQQVGDSDTTESRDAIENKLTTEDNKSTLHVNDNTNTHQETSAMETDIPLNSATDPCTVESTALLEGVTRL</sequence>
<evidence type="ECO:0000313" key="2">
    <source>
        <dbReference type="EMBL" id="KAK6171463.1"/>
    </source>
</evidence>